<evidence type="ECO:0000256" key="3">
    <source>
        <dbReference type="ARBA" id="ARBA00022679"/>
    </source>
</evidence>
<keyword evidence="2" id="KW-0328">Glycosyltransferase</keyword>
<dbReference type="Proteomes" id="UP000016568">
    <property type="component" value="Unassembled WGS sequence"/>
</dbReference>
<evidence type="ECO:0000256" key="6">
    <source>
        <dbReference type="ARBA" id="ARBA00023136"/>
    </source>
</evidence>
<dbReference type="GO" id="GO:0005886">
    <property type="term" value="C:plasma membrane"/>
    <property type="evidence" value="ECO:0007669"/>
    <property type="project" value="TreeGrafter"/>
</dbReference>
<evidence type="ECO:0000256" key="7">
    <source>
        <dbReference type="SAM" id="Phobius"/>
    </source>
</evidence>
<evidence type="ECO:0000256" key="4">
    <source>
        <dbReference type="ARBA" id="ARBA00022692"/>
    </source>
</evidence>
<evidence type="ECO:0000256" key="2">
    <source>
        <dbReference type="ARBA" id="ARBA00022676"/>
    </source>
</evidence>
<dbReference type="AlphaFoldDB" id="U2YP86"/>
<keyword evidence="4 7" id="KW-0812">Transmembrane</keyword>
<keyword evidence="5 7" id="KW-1133">Transmembrane helix</keyword>
<name>U2YP86_9SPHN</name>
<accession>U2YP86</accession>
<organism evidence="9 10">
    <name type="scientific">Caenibius tardaugens NBRC 16725</name>
    <dbReference type="NCBI Taxonomy" id="1219035"/>
    <lineage>
        <taxon>Bacteria</taxon>
        <taxon>Pseudomonadati</taxon>
        <taxon>Pseudomonadota</taxon>
        <taxon>Alphaproteobacteria</taxon>
        <taxon>Sphingomonadales</taxon>
        <taxon>Erythrobacteraceae</taxon>
        <taxon>Caenibius</taxon>
    </lineage>
</organism>
<keyword evidence="10" id="KW-1185">Reference proteome</keyword>
<evidence type="ECO:0000313" key="9">
    <source>
        <dbReference type="EMBL" id="GAD50447.1"/>
    </source>
</evidence>
<dbReference type="InterPro" id="IPR050256">
    <property type="entry name" value="Glycosyltransferase_2"/>
</dbReference>
<reference evidence="9 10" key="1">
    <citation type="submission" date="2013-09" db="EMBL/GenBank/DDBJ databases">
        <title>Whole genome shotgun sequence of Novosphingobium tardaugens NBRC 16725.</title>
        <authorList>
            <person name="Isaki S."/>
            <person name="Hosoyama A."/>
            <person name="Tsuchikane K."/>
            <person name="Katsumata H."/>
            <person name="Ando Y."/>
            <person name="Yamazaki S."/>
            <person name="Fujita N."/>
        </authorList>
    </citation>
    <scope>NUCLEOTIDE SEQUENCE [LARGE SCALE GENOMIC DNA]</scope>
    <source>
        <strain evidence="9 10">NBRC 16725</strain>
    </source>
</reference>
<dbReference type="Pfam" id="PF00535">
    <property type="entry name" value="Glycos_transf_2"/>
    <property type="match status" value="1"/>
</dbReference>
<protein>
    <submittedName>
        <fullName evidence="9">Putative glycosyltransferase</fullName>
    </submittedName>
</protein>
<dbReference type="OrthoDB" id="9807795at2"/>
<dbReference type="KEGG" id="ntd:EGO55_05350"/>
<dbReference type="SUPFAM" id="SSF53448">
    <property type="entry name" value="Nucleotide-diphospho-sugar transferases"/>
    <property type="match status" value="1"/>
</dbReference>
<dbReference type="RefSeq" id="WP_021691265.1">
    <property type="nucleotide sequence ID" value="NZ_BASZ01000009.1"/>
</dbReference>
<comment type="caution">
    <text evidence="9">The sequence shown here is derived from an EMBL/GenBank/DDBJ whole genome shotgun (WGS) entry which is preliminary data.</text>
</comment>
<comment type="subcellular location">
    <subcellularLocation>
        <location evidence="1">Membrane</location>
        <topology evidence="1">Multi-pass membrane protein</topology>
    </subcellularLocation>
</comment>
<dbReference type="InterPro" id="IPR001173">
    <property type="entry name" value="Glyco_trans_2-like"/>
</dbReference>
<evidence type="ECO:0000256" key="1">
    <source>
        <dbReference type="ARBA" id="ARBA00004141"/>
    </source>
</evidence>
<feature type="transmembrane region" description="Helical" evidence="7">
    <location>
        <begin position="264"/>
        <end position="286"/>
    </location>
</feature>
<sequence>MTGPELSPELSIVIPCYNEEDNVRAICAAVTAEAERHAASHEIILIDNRSTDRTRVLIRELCASDRRIRAIFNTRNFGQMRSPTHGIYQASGAAVIGMCADFQDPPELIGPFMQRWREGAPVVLAQRRSEKTALPLALVRDGGYAFLHRFGDYPVLPDVTGFGLYDRMVVDSLARWNEPEPFFRGMLVESGYHIALIPFDRPQRAAGTSKNNLNALFDFALSGLAASGKRLLRLPVLMAVYAGLIALLLLFAAMAAVFLDGPVWALLGLALGGGMFAVILLILGLMGEQLRILTERSRGQPLVIEQERINFPDVARP</sequence>
<evidence type="ECO:0000256" key="5">
    <source>
        <dbReference type="ARBA" id="ARBA00022989"/>
    </source>
</evidence>
<feature type="domain" description="Glycosyltransferase 2-like" evidence="8">
    <location>
        <begin position="11"/>
        <end position="137"/>
    </location>
</feature>
<dbReference type="PANTHER" id="PTHR48090">
    <property type="entry name" value="UNDECAPRENYL-PHOSPHATE 4-DEOXY-4-FORMAMIDO-L-ARABINOSE TRANSFERASE-RELATED"/>
    <property type="match status" value="1"/>
</dbReference>
<evidence type="ECO:0000313" key="10">
    <source>
        <dbReference type="Proteomes" id="UP000016568"/>
    </source>
</evidence>
<proteinExistence type="predicted"/>
<keyword evidence="3 9" id="KW-0808">Transferase</keyword>
<dbReference type="CDD" id="cd04187">
    <property type="entry name" value="DPM1_like_bac"/>
    <property type="match status" value="1"/>
</dbReference>
<feature type="transmembrane region" description="Helical" evidence="7">
    <location>
        <begin position="236"/>
        <end position="258"/>
    </location>
</feature>
<evidence type="ECO:0000259" key="8">
    <source>
        <dbReference type="Pfam" id="PF00535"/>
    </source>
</evidence>
<dbReference type="eggNOG" id="COG0463">
    <property type="taxonomic scope" value="Bacteria"/>
</dbReference>
<dbReference type="PANTHER" id="PTHR48090:SF1">
    <property type="entry name" value="PROPHAGE BACTOPRENOL GLUCOSYL TRANSFERASE HOMOLOG"/>
    <property type="match status" value="1"/>
</dbReference>
<dbReference type="GO" id="GO:0016757">
    <property type="term" value="F:glycosyltransferase activity"/>
    <property type="evidence" value="ECO:0007669"/>
    <property type="project" value="UniProtKB-KW"/>
</dbReference>
<gene>
    <name evidence="9" type="ORF">NT2_09_00550</name>
</gene>
<dbReference type="InterPro" id="IPR029044">
    <property type="entry name" value="Nucleotide-diphossugar_trans"/>
</dbReference>
<keyword evidence="6 7" id="KW-0472">Membrane</keyword>
<dbReference type="Gene3D" id="3.90.550.10">
    <property type="entry name" value="Spore Coat Polysaccharide Biosynthesis Protein SpsA, Chain A"/>
    <property type="match status" value="1"/>
</dbReference>
<dbReference type="EMBL" id="BASZ01000009">
    <property type="protein sequence ID" value="GAD50447.1"/>
    <property type="molecule type" value="Genomic_DNA"/>
</dbReference>